<dbReference type="SMART" id="SM00220">
    <property type="entry name" value="S_TKc"/>
    <property type="match status" value="1"/>
</dbReference>
<keyword evidence="10" id="KW-0418">Kinase</keyword>
<keyword evidence="13" id="KW-0460">Magnesium</keyword>
<evidence type="ECO:0000256" key="5">
    <source>
        <dbReference type="ARBA" id="ARBA00022527"/>
    </source>
</evidence>
<evidence type="ECO:0000256" key="9">
    <source>
        <dbReference type="ARBA" id="ARBA00022741"/>
    </source>
</evidence>
<comment type="cofactor">
    <cofactor evidence="1">
        <name>Mg(2+)</name>
        <dbReference type="ChEBI" id="CHEBI:18420"/>
    </cofactor>
</comment>
<comment type="catalytic activity">
    <reaction evidence="17">
        <text>L-seryl-[protein] + ATP = O-phospho-L-seryl-[protein] + ADP + H(+)</text>
        <dbReference type="Rhea" id="RHEA:17989"/>
        <dbReference type="Rhea" id="RHEA-COMP:9863"/>
        <dbReference type="Rhea" id="RHEA-COMP:11604"/>
        <dbReference type="ChEBI" id="CHEBI:15378"/>
        <dbReference type="ChEBI" id="CHEBI:29999"/>
        <dbReference type="ChEBI" id="CHEBI:30616"/>
        <dbReference type="ChEBI" id="CHEBI:83421"/>
        <dbReference type="ChEBI" id="CHEBI:456216"/>
        <dbReference type="EC" id="2.7.11.1"/>
    </reaction>
</comment>
<evidence type="ECO:0000256" key="7">
    <source>
        <dbReference type="ARBA" id="ARBA00022679"/>
    </source>
</evidence>
<dbReference type="InterPro" id="IPR000719">
    <property type="entry name" value="Prot_kinase_dom"/>
</dbReference>
<evidence type="ECO:0000256" key="15">
    <source>
        <dbReference type="ARBA" id="ARBA00022871"/>
    </source>
</evidence>
<evidence type="ECO:0000256" key="19">
    <source>
        <dbReference type="RuleBase" id="RU000304"/>
    </source>
</evidence>
<evidence type="ECO:0000256" key="13">
    <source>
        <dbReference type="ARBA" id="ARBA00022842"/>
    </source>
</evidence>
<dbReference type="SUPFAM" id="SSF56112">
    <property type="entry name" value="Protein kinase-like (PK-like)"/>
    <property type="match status" value="1"/>
</dbReference>
<evidence type="ECO:0000256" key="18">
    <source>
        <dbReference type="PROSITE-ProRule" id="PRU10141"/>
    </source>
</evidence>
<evidence type="ECO:0000256" key="16">
    <source>
        <dbReference type="ARBA" id="ARBA00047899"/>
    </source>
</evidence>
<evidence type="ECO:0000256" key="14">
    <source>
        <dbReference type="ARBA" id="ARBA00022843"/>
    </source>
</evidence>
<evidence type="ECO:0000256" key="2">
    <source>
        <dbReference type="ARBA" id="ARBA00006692"/>
    </source>
</evidence>
<dbReference type="PANTHER" id="PTHR24346:SF102">
    <property type="entry name" value="TESTIS-SPECIFIC SERINE_THREONINE-PROTEIN KINASE 1"/>
    <property type="match status" value="1"/>
</dbReference>
<keyword evidence="7" id="KW-0808">Transferase</keyword>
<evidence type="ECO:0000313" key="22">
    <source>
        <dbReference type="Proteomes" id="UP001176940"/>
    </source>
</evidence>
<dbReference type="InterPro" id="IPR008271">
    <property type="entry name" value="Ser/Thr_kinase_AS"/>
</dbReference>
<comment type="caution">
    <text evidence="21">The sequence shown here is derived from an EMBL/GenBank/DDBJ whole genome shotgun (WGS) entry which is preliminary data.</text>
</comment>
<keyword evidence="14" id="KW-0832">Ubl conjugation</keyword>
<dbReference type="Gene3D" id="1.10.510.10">
    <property type="entry name" value="Transferase(Phosphotransferase) domain 1"/>
    <property type="match status" value="1"/>
</dbReference>
<comment type="similarity">
    <text evidence="2">Belongs to the protein kinase superfamily. CAMK Ser/Thr protein kinase family.</text>
</comment>
<dbReference type="EC" id="2.7.11.1" evidence="3"/>
<gene>
    <name evidence="21" type="ORF">RIMI_LOCUS8613540</name>
</gene>
<feature type="binding site" evidence="18">
    <location>
        <position position="42"/>
    </location>
    <ligand>
        <name>ATP</name>
        <dbReference type="ChEBI" id="CHEBI:30616"/>
    </ligand>
</feature>
<sequence>MPTADHLLKQLGYDTLGTIGEGAYSNVKMATSRNHQRTVAIKVIDKKKVSADYARKFLPRELAILRKVKHPTVITAFEIIEISNYPQFIVTELCVSDLMQFVLNAVRLSAEMARHLFRQIARGLRYLHNHHMAHRDLKCENVLITSDINAKISDLSFGIMFDGNSSSVCTTYCGSPQYASPEFNACNQGKHRLQVIVPFHKTFECLYEFIQRSIWKCAIQPLNFPTGLWMVRSMEGYSGSKHCQNLLIHMRRKGQTLVTFYNFWNTISAYDFHHQFLYCSFCSHVGNGECFRPAGEYVNNHRTIFIPSRLRPRDDVHCYEQTFGWFRTQV</sequence>
<dbReference type="PROSITE" id="PS00108">
    <property type="entry name" value="PROTEIN_KINASE_ST"/>
    <property type="match status" value="1"/>
</dbReference>
<accession>A0ABN9LL81</accession>
<evidence type="ECO:0000256" key="3">
    <source>
        <dbReference type="ARBA" id="ARBA00012513"/>
    </source>
</evidence>
<dbReference type="Pfam" id="PF00069">
    <property type="entry name" value="Pkinase"/>
    <property type="match status" value="1"/>
</dbReference>
<dbReference type="Proteomes" id="UP001176940">
    <property type="component" value="Unassembled WGS sequence"/>
</dbReference>
<keyword evidence="22" id="KW-1185">Reference proteome</keyword>
<evidence type="ECO:0000256" key="17">
    <source>
        <dbReference type="ARBA" id="ARBA00048679"/>
    </source>
</evidence>
<evidence type="ECO:0000256" key="10">
    <source>
        <dbReference type="ARBA" id="ARBA00022777"/>
    </source>
</evidence>
<proteinExistence type="inferred from homology"/>
<evidence type="ECO:0000259" key="20">
    <source>
        <dbReference type="PROSITE" id="PS50011"/>
    </source>
</evidence>
<keyword evidence="12 18" id="KW-0067">ATP-binding</keyword>
<protein>
    <recommendedName>
        <fullName evidence="3">non-specific serine/threonine protein kinase</fullName>
        <ecNumber evidence="3">2.7.11.1</ecNumber>
    </recommendedName>
</protein>
<dbReference type="PROSITE" id="PS50011">
    <property type="entry name" value="PROTEIN_KINASE_DOM"/>
    <property type="match status" value="1"/>
</dbReference>
<reference evidence="21" key="1">
    <citation type="submission" date="2023-07" db="EMBL/GenBank/DDBJ databases">
        <authorList>
            <person name="Stuckert A."/>
        </authorList>
    </citation>
    <scope>NUCLEOTIDE SEQUENCE</scope>
</reference>
<evidence type="ECO:0000256" key="6">
    <source>
        <dbReference type="ARBA" id="ARBA00022553"/>
    </source>
</evidence>
<keyword evidence="4" id="KW-0217">Developmental protein</keyword>
<organism evidence="21 22">
    <name type="scientific">Ranitomeya imitator</name>
    <name type="common">mimic poison frog</name>
    <dbReference type="NCBI Taxonomy" id="111125"/>
    <lineage>
        <taxon>Eukaryota</taxon>
        <taxon>Metazoa</taxon>
        <taxon>Chordata</taxon>
        <taxon>Craniata</taxon>
        <taxon>Vertebrata</taxon>
        <taxon>Euteleostomi</taxon>
        <taxon>Amphibia</taxon>
        <taxon>Batrachia</taxon>
        <taxon>Anura</taxon>
        <taxon>Neobatrachia</taxon>
        <taxon>Hyloidea</taxon>
        <taxon>Dendrobatidae</taxon>
        <taxon>Dendrobatinae</taxon>
        <taxon>Ranitomeya</taxon>
    </lineage>
</organism>
<keyword evidence="9 18" id="KW-0547">Nucleotide-binding</keyword>
<evidence type="ECO:0000256" key="1">
    <source>
        <dbReference type="ARBA" id="ARBA00001946"/>
    </source>
</evidence>
<evidence type="ECO:0000256" key="4">
    <source>
        <dbReference type="ARBA" id="ARBA00022473"/>
    </source>
</evidence>
<comment type="catalytic activity">
    <reaction evidence="16">
        <text>L-threonyl-[protein] + ATP = O-phospho-L-threonyl-[protein] + ADP + H(+)</text>
        <dbReference type="Rhea" id="RHEA:46608"/>
        <dbReference type="Rhea" id="RHEA-COMP:11060"/>
        <dbReference type="Rhea" id="RHEA-COMP:11605"/>
        <dbReference type="ChEBI" id="CHEBI:15378"/>
        <dbReference type="ChEBI" id="CHEBI:30013"/>
        <dbReference type="ChEBI" id="CHEBI:30616"/>
        <dbReference type="ChEBI" id="CHEBI:61977"/>
        <dbReference type="ChEBI" id="CHEBI:456216"/>
        <dbReference type="EC" id="2.7.11.1"/>
    </reaction>
</comment>
<dbReference type="InterPro" id="IPR017441">
    <property type="entry name" value="Protein_kinase_ATP_BS"/>
</dbReference>
<dbReference type="PROSITE" id="PS00107">
    <property type="entry name" value="PROTEIN_KINASE_ATP"/>
    <property type="match status" value="1"/>
</dbReference>
<evidence type="ECO:0000313" key="21">
    <source>
        <dbReference type="EMBL" id="CAJ0940476.1"/>
    </source>
</evidence>
<keyword evidence="5 19" id="KW-0723">Serine/threonine-protein kinase</keyword>
<keyword evidence="8" id="KW-0479">Metal-binding</keyword>
<dbReference type="EMBL" id="CAUEEQ010017232">
    <property type="protein sequence ID" value="CAJ0940476.1"/>
    <property type="molecule type" value="Genomic_DNA"/>
</dbReference>
<evidence type="ECO:0000256" key="8">
    <source>
        <dbReference type="ARBA" id="ARBA00022723"/>
    </source>
</evidence>
<name>A0ABN9LL81_9NEOB</name>
<dbReference type="PANTHER" id="PTHR24346">
    <property type="entry name" value="MAP/MICROTUBULE AFFINITY-REGULATING KINASE"/>
    <property type="match status" value="1"/>
</dbReference>
<keyword evidence="15" id="KW-0744">Spermatogenesis</keyword>
<feature type="domain" description="Protein kinase" evidence="20">
    <location>
        <begin position="13"/>
        <end position="330"/>
    </location>
</feature>
<evidence type="ECO:0000256" key="12">
    <source>
        <dbReference type="ARBA" id="ARBA00022840"/>
    </source>
</evidence>
<keyword evidence="6" id="KW-0597">Phosphoprotein</keyword>
<dbReference type="InterPro" id="IPR011009">
    <property type="entry name" value="Kinase-like_dom_sf"/>
</dbReference>
<keyword evidence="11" id="KW-0221">Differentiation</keyword>
<evidence type="ECO:0000256" key="11">
    <source>
        <dbReference type="ARBA" id="ARBA00022782"/>
    </source>
</evidence>